<feature type="compositionally biased region" description="Basic and acidic residues" evidence="1">
    <location>
        <begin position="585"/>
        <end position="597"/>
    </location>
</feature>
<gene>
    <name evidence="2" type="ORF">FCC1311_084872</name>
</gene>
<feature type="compositionally biased region" description="Basic residues" evidence="1">
    <location>
        <begin position="598"/>
        <end position="608"/>
    </location>
</feature>
<dbReference type="Proteomes" id="UP000241890">
    <property type="component" value="Unassembled WGS sequence"/>
</dbReference>
<dbReference type="InterPro" id="IPR026270">
    <property type="entry name" value="SRP72"/>
</dbReference>
<accession>A0A2R5GMY5</accession>
<dbReference type="InterPro" id="IPR031545">
    <property type="entry name" value="SRP72_TPR-like"/>
</dbReference>
<dbReference type="GO" id="GO:0008312">
    <property type="term" value="F:7S RNA binding"/>
    <property type="evidence" value="ECO:0007669"/>
    <property type="project" value="TreeGrafter"/>
</dbReference>
<dbReference type="GO" id="GO:0005786">
    <property type="term" value="C:signal recognition particle, endoplasmic reticulum targeting"/>
    <property type="evidence" value="ECO:0007669"/>
    <property type="project" value="TreeGrafter"/>
</dbReference>
<evidence type="ECO:0000313" key="3">
    <source>
        <dbReference type="Proteomes" id="UP000241890"/>
    </source>
</evidence>
<feature type="region of interest" description="Disordered" evidence="1">
    <location>
        <begin position="649"/>
        <end position="698"/>
    </location>
</feature>
<dbReference type="OrthoDB" id="5421607at2759"/>
<dbReference type="AlphaFoldDB" id="A0A2R5GMY5"/>
<proteinExistence type="predicted"/>
<dbReference type="EMBL" id="BEYU01000119">
    <property type="protein sequence ID" value="GBG32262.1"/>
    <property type="molecule type" value="Genomic_DNA"/>
</dbReference>
<feature type="compositionally biased region" description="Basic residues" evidence="1">
    <location>
        <begin position="688"/>
        <end position="698"/>
    </location>
</feature>
<keyword evidence="3" id="KW-1185">Reference proteome</keyword>
<feature type="compositionally biased region" description="Low complexity" evidence="1">
    <location>
        <begin position="675"/>
        <end position="687"/>
    </location>
</feature>
<evidence type="ECO:0000256" key="1">
    <source>
        <dbReference type="SAM" id="MobiDB-lite"/>
    </source>
</evidence>
<organism evidence="2 3">
    <name type="scientific">Hondaea fermentalgiana</name>
    <dbReference type="NCBI Taxonomy" id="2315210"/>
    <lineage>
        <taxon>Eukaryota</taxon>
        <taxon>Sar</taxon>
        <taxon>Stramenopiles</taxon>
        <taxon>Bigyra</taxon>
        <taxon>Labyrinthulomycetes</taxon>
        <taxon>Thraustochytrida</taxon>
        <taxon>Thraustochytriidae</taxon>
        <taxon>Hondaea</taxon>
    </lineage>
</organism>
<dbReference type="GO" id="GO:0043022">
    <property type="term" value="F:ribosome binding"/>
    <property type="evidence" value="ECO:0007669"/>
    <property type="project" value="TreeGrafter"/>
</dbReference>
<dbReference type="InterPro" id="IPR011990">
    <property type="entry name" value="TPR-like_helical_dom_sf"/>
</dbReference>
<dbReference type="GO" id="GO:0006614">
    <property type="term" value="P:SRP-dependent cotranslational protein targeting to membrane"/>
    <property type="evidence" value="ECO:0007669"/>
    <property type="project" value="InterPro"/>
</dbReference>
<evidence type="ECO:0000313" key="2">
    <source>
        <dbReference type="EMBL" id="GBG32262.1"/>
    </source>
</evidence>
<dbReference type="PIRSF" id="PIRSF038922">
    <property type="entry name" value="SRP72"/>
    <property type="match status" value="1"/>
</dbReference>
<dbReference type="SUPFAM" id="SSF48452">
    <property type="entry name" value="TPR-like"/>
    <property type="match status" value="1"/>
</dbReference>
<feature type="region of interest" description="Disordered" evidence="1">
    <location>
        <begin position="569"/>
        <end position="608"/>
    </location>
</feature>
<dbReference type="Pfam" id="PF17004">
    <property type="entry name" value="SRP_TPR_like"/>
    <property type="match status" value="1"/>
</dbReference>
<dbReference type="PANTHER" id="PTHR14094:SF9">
    <property type="entry name" value="SIGNAL RECOGNITION PARTICLE SUBUNIT SRP72"/>
    <property type="match status" value="1"/>
</dbReference>
<dbReference type="Gene3D" id="1.25.40.10">
    <property type="entry name" value="Tetratricopeptide repeat domain"/>
    <property type="match status" value="1"/>
</dbReference>
<dbReference type="PANTHER" id="PTHR14094">
    <property type="entry name" value="SIGNAL RECOGNITION PARTICLE 72"/>
    <property type="match status" value="1"/>
</dbReference>
<comment type="caution">
    <text evidence="2">The sequence shown here is derived from an EMBL/GenBank/DDBJ whole genome shotgun (WGS) entry which is preliminary data.</text>
</comment>
<protein>
    <submittedName>
        <fullName evidence="2">Signal recognition particle subunit SRP72</fullName>
    </submittedName>
</protein>
<sequence length="698" mass="74471">MAGPDEVAKTLASSYERLRKYDAKGLDGKAVAVCDKILKAEIDPSLLREVQKTKCVCLIRQQKLDAALTIAQKEGFKLEEAFVLYKQKDSQAALSLLDQLGPAENASPAAAHLRAQLNYRMGDYDEARAEYDDLVTRAGDGAMNELVANYIASSVLAGSSDGVMEALGRAANVGRDAGEAFELMYNKACALIAVGDSHGAADALASAISLGQAFLQTDERLTDANVAAELAILKVQRAFALQQGLTKLSAAAASPENEDLAAETMDLLHEALAANASDKAVSAVAANNLLALRGDHEVFDSFKRMRLHAADATNLDTLPQSSQQTIAVNRALLLLKMNKTRECRKLLADLRAASFADLASLDLIEAVLLEQDGKAGERDTFLDSQLEKALASNELDRAAKLALARAQTQISVGEIDAALGTLRDRPELRSQPSILNAALTLCQHAGRDEEADALLSDDSSLASTPSGGDRSAEVRVALLRAEVTARRGDPAGAVEIYDSILSGKFGPIDGDLRMEALANYVLAASRFDTEAAEAKAKALPMPAGIDEVDVETLEAGLLKAKARPRRVRSIAASSDAGPRSPAAEDAAKKMRSLENKRKKELKKRAKRREAHLAVLRERNGPDFDPAKEKVDPERWIPKNMRQAALKARKKRGAKLTGAQGGGAVGAKEAARLDARASATAPASSSKTSNKKRGKKGRR</sequence>
<name>A0A2R5GMY5_9STRA</name>
<reference evidence="2 3" key="1">
    <citation type="submission" date="2017-12" db="EMBL/GenBank/DDBJ databases">
        <title>Sequencing, de novo assembly and annotation of complete genome of a new Thraustochytrid species, strain FCC1311.</title>
        <authorList>
            <person name="Sedici K."/>
            <person name="Godart F."/>
            <person name="Aiese Cigliano R."/>
            <person name="Sanseverino W."/>
            <person name="Barakat M."/>
            <person name="Ortet P."/>
            <person name="Marechal E."/>
            <person name="Cagnac O."/>
            <person name="Amato A."/>
        </authorList>
    </citation>
    <scope>NUCLEOTIDE SEQUENCE [LARGE SCALE GENOMIC DNA]</scope>
</reference>
<dbReference type="InParanoid" id="A0A2R5GMY5"/>